<evidence type="ECO:0000313" key="1">
    <source>
        <dbReference type="EMBL" id="GEK95885.1"/>
    </source>
</evidence>
<dbReference type="AlphaFoldDB" id="A0A511B604"/>
<dbReference type="RefSeq" id="WP_194265808.1">
    <property type="nucleotide sequence ID" value="NZ_BARK01000029.1"/>
</dbReference>
<gene>
    <name evidence="1" type="ORF">GKA01_10820</name>
</gene>
<comment type="caution">
    <text evidence="1">The sequence shown here is derived from an EMBL/GenBank/DDBJ whole genome shotgun (WGS) entry which is preliminary data.</text>
</comment>
<protein>
    <submittedName>
        <fullName evidence="1">Uncharacterized protein</fullName>
    </submittedName>
</protein>
<organism evidence="1 2">
    <name type="scientific">Gluconobacter kanchanaburiensis NBRC 103587</name>
    <dbReference type="NCBI Taxonomy" id="1307948"/>
    <lineage>
        <taxon>Bacteria</taxon>
        <taxon>Pseudomonadati</taxon>
        <taxon>Pseudomonadota</taxon>
        <taxon>Alphaproteobacteria</taxon>
        <taxon>Acetobacterales</taxon>
        <taxon>Acetobacteraceae</taxon>
        <taxon>Gluconobacter</taxon>
    </lineage>
</organism>
<evidence type="ECO:0000313" key="2">
    <source>
        <dbReference type="Proteomes" id="UP000321079"/>
    </source>
</evidence>
<name>A0A511B604_9PROT</name>
<dbReference type="Proteomes" id="UP000321079">
    <property type="component" value="Unassembled WGS sequence"/>
</dbReference>
<proteinExistence type="predicted"/>
<accession>A0A511B604</accession>
<dbReference type="EMBL" id="BJVA01000005">
    <property type="protein sequence ID" value="GEK95885.1"/>
    <property type="molecule type" value="Genomic_DNA"/>
</dbReference>
<sequence length="229" mass="24365">MPVTISQAIAGVQADLTEAGVVSVSGVQHWTADQATRFDANVRALQCAQHTSDPVVAMIAGPVTMDLSGTFSQSGSFSVSASSAAPVFGLQADASRTKGQTLNVPVQFVPLSALADAEAGREVGYAGALLVQNDQVRQAVAALIEADRAALGAHVELLVSDPTRCPGTEIRPFIGGKKRERMTAMGVNRMSGYERNCRYSDIPFNSYESKKHSLDLNKTRNNLNSHRHP</sequence>
<keyword evidence="2" id="KW-1185">Reference proteome</keyword>
<reference evidence="1 2" key="1">
    <citation type="submission" date="2019-07" db="EMBL/GenBank/DDBJ databases">
        <title>Whole genome shotgun sequence of Gluconobacter kanchanaburiensis NBRC 103587.</title>
        <authorList>
            <person name="Hosoyama A."/>
            <person name="Uohara A."/>
            <person name="Ohji S."/>
            <person name="Ichikawa N."/>
        </authorList>
    </citation>
    <scope>NUCLEOTIDE SEQUENCE [LARGE SCALE GENOMIC DNA]</scope>
    <source>
        <strain evidence="1 2">NBRC 103587</strain>
    </source>
</reference>